<dbReference type="EMBL" id="BAABRN010000073">
    <property type="protein sequence ID" value="GAA5503900.1"/>
    <property type="molecule type" value="Genomic_DNA"/>
</dbReference>
<dbReference type="InterPro" id="IPR036828">
    <property type="entry name" value="TTHA1528-like_sf"/>
</dbReference>
<reference evidence="1 2" key="1">
    <citation type="submission" date="2024-02" db="EMBL/GenBank/DDBJ databases">
        <title>Deinococcus xinjiangensis NBRC 107630.</title>
        <authorList>
            <person name="Ichikawa N."/>
            <person name="Katano-Makiyama Y."/>
            <person name="Hidaka K."/>
        </authorList>
    </citation>
    <scope>NUCLEOTIDE SEQUENCE [LARGE SCALE GENOMIC DNA]</scope>
    <source>
        <strain evidence="1 2">NBRC 107630</strain>
    </source>
</reference>
<evidence type="ECO:0000313" key="1">
    <source>
        <dbReference type="EMBL" id="GAA5503900.1"/>
    </source>
</evidence>
<accession>A0ABP9VHZ5</accession>
<proteinExistence type="predicted"/>
<protein>
    <recommendedName>
        <fullName evidence="3">DUF3197 domain-containing protein</fullName>
    </recommendedName>
</protein>
<sequence>MHIAEPLGVPGAPFETLHAITSSVDPKQARLIFLTDRQGERQHARYAAMIISGQGPEAAVSMSALAFGPHFGEAGTQALADLTHWANSHDLPIRETVLNAPEFNRVVAEPDAHEVAALIAASNPSDAGIYTTLPQKQTD</sequence>
<dbReference type="Proteomes" id="UP001458946">
    <property type="component" value="Unassembled WGS sequence"/>
</dbReference>
<dbReference type="InterPro" id="IPR024443">
    <property type="entry name" value="DUF3197"/>
</dbReference>
<gene>
    <name evidence="1" type="ORF">Dxin01_03667</name>
</gene>
<dbReference type="SUPFAM" id="SSF143592">
    <property type="entry name" value="TTHA1528-like"/>
    <property type="match status" value="1"/>
</dbReference>
<dbReference type="Gene3D" id="3.40.1530.10">
    <property type="entry name" value="TTHA1528-like"/>
    <property type="match status" value="1"/>
</dbReference>
<keyword evidence="2" id="KW-1185">Reference proteome</keyword>
<dbReference type="Pfam" id="PF11432">
    <property type="entry name" value="DUF3197"/>
    <property type="match status" value="1"/>
</dbReference>
<organism evidence="1 2">
    <name type="scientific">Deinococcus xinjiangensis</name>
    <dbReference type="NCBI Taxonomy" id="457454"/>
    <lineage>
        <taxon>Bacteria</taxon>
        <taxon>Thermotogati</taxon>
        <taxon>Deinococcota</taxon>
        <taxon>Deinococci</taxon>
        <taxon>Deinococcales</taxon>
        <taxon>Deinococcaceae</taxon>
        <taxon>Deinococcus</taxon>
    </lineage>
</organism>
<evidence type="ECO:0000313" key="2">
    <source>
        <dbReference type="Proteomes" id="UP001458946"/>
    </source>
</evidence>
<evidence type="ECO:0008006" key="3">
    <source>
        <dbReference type="Google" id="ProtNLM"/>
    </source>
</evidence>
<dbReference type="RefSeq" id="WP_353543866.1">
    <property type="nucleotide sequence ID" value="NZ_BAABRN010000073.1"/>
</dbReference>
<comment type="caution">
    <text evidence="1">The sequence shown here is derived from an EMBL/GenBank/DDBJ whole genome shotgun (WGS) entry which is preliminary data.</text>
</comment>
<name>A0ABP9VHZ5_9DEIO</name>